<name>A0A1G1WRC9_9BACT</name>
<sequence length="339" mass="36284">MNLWLVFLTGLSVGSISCLAVQGTLLASTIATRNNNSTRKIHPLLPTVWFLVAKLISYTILGFVLGFLGKTIGFSNQVFIIAQFLAGLYLIALGLNLLGAHPIFRYAVINPPKMMSRFIRSRSKSAEIFAPALLGILTIFIPCGVTLAMETVAITSANPYSGAAIMSVFTLGTSPIFLGLGVFTDFLTKRLKGNLLRFAALVILYFGVTSINGSLVLVGSPITLQKLYDIIPIEIDLGGDSNPVLAANLVNGTQIFDIQVTGQGYSPSYLTAKLGLPIKLNLHPAGNLGCTTVFNIPKLKISKTLVSGENTSVEFTPTNKGDLTWSCSMGMYTGKLRIG</sequence>
<organism evidence="4 5">
    <name type="scientific">Candidatus Woykebacteria bacterium RIFCSPHIGHO2_02_FULL_43_16b</name>
    <dbReference type="NCBI Taxonomy" id="1802601"/>
    <lineage>
        <taxon>Bacteria</taxon>
        <taxon>Candidatus Woykeibacteriota</taxon>
    </lineage>
</organism>
<gene>
    <name evidence="4" type="ORF">A3J50_03210</name>
</gene>
<evidence type="ECO:0000313" key="5">
    <source>
        <dbReference type="Proteomes" id="UP000177821"/>
    </source>
</evidence>
<dbReference type="Proteomes" id="UP000177821">
    <property type="component" value="Unassembled WGS sequence"/>
</dbReference>
<dbReference type="AlphaFoldDB" id="A0A1G1WRC9"/>
<comment type="caution">
    <text evidence="4">The sequence shown here is derived from an EMBL/GenBank/DDBJ whole genome shotgun (WGS) entry which is preliminary data.</text>
</comment>
<feature type="transmembrane region" description="Helical" evidence="1">
    <location>
        <begin position="6"/>
        <end position="27"/>
    </location>
</feature>
<dbReference type="InterPro" id="IPR039447">
    <property type="entry name" value="UreH-like_TM_dom"/>
</dbReference>
<feature type="domain" description="EfeO-type cupredoxin-like" evidence="3">
    <location>
        <begin position="250"/>
        <end position="336"/>
    </location>
</feature>
<dbReference type="InterPro" id="IPR028096">
    <property type="entry name" value="EfeO_Cupredoxin"/>
</dbReference>
<keyword evidence="1" id="KW-0812">Transmembrane</keyword>
<feature type="transmembrane region" description="Helical" evidence="1">
    <location>
        <begin position="195"/>
        <end position="218"/>
    </location>
</feature>
<feature type="transmembrane region" description="Helical" evidence="1">
    <location>
        <begin position="80"/>
        <end position="107"/>
    </location>
</feature>
<keyword evidence="1" id="KW-0472">Membrane</keyword>
<accession>A0A1G1WRC9</accession>
<dbReference type="Pfam" id="PF13473">
    <property type="entry name" value="Cupredoxin_1"/>
    <property type="match status" value="1"/>
</dbReference>
<evidence type="ECO:0000313" key="4">
    <source>
        <dbReference type="EMBL" id="OGY30292.1"/>
    </source>
</evidence>
<evidence type="ECO:0008006" key="6">
    <source>
        <dbReference type="Google" id="ProtNLM"/>
    </source>
</evidence>
<evidence type="ECO:0000256" key="1">
    <source>
        <dbReference type="SAM" id="Phobius"/>
    </source>
</evidence>
<keyword evidence="1" id="KW-1133">Transmembrane helix</keyword>
<dbReference type="EMBL" id="MHCX01000002">
    <property type="protein sequence ID" value="OGY30292.1"/>
    <property type="molecule type" value="Genomic_DNA"/>
</dbReference>
<feature type="transmembrane region" description="Helical" evidence="1">
    <location>
        <begin position="128"/>
        <end position="148"/>
    </location>
</feature>
<evidence type="ECO:0000259" key="3">
    <source>
        <dbReference type="Pfam" id="PF13473"/>
    </source>
</evidence>
<dbReference type="Pfam" id="PF13386">
    <property type="entry name" value="DsbD_2"/>
    <property type="match status" value="1"/>
</dbReference>
<feature type="transmembrane region" description="Helical" evidence="1">
    <location>
        <begin position="48"/>
        <end position="68"/>
    </location>
</feature>
<dbReference type="Gene3D" id="2.60.40.420">
    <property type="entry name" value="Cupredoxins - blue copper proteins"/>
    <property type="match status" value="1"/>
</dbReference>
<protein>
    <recommendedName>
        <fullName evidence="6">Urease accessory protein UreH-like transmembrane domain-containing protein</fullName>
    </recommendedName>
</protein>
<feature type="domain" description="Urease accessory protein UreH-like transmembrane" evidence="2">
    <location>
        <begin position="6"/>
        <end position="208"/>
    </location>
</feature>
<feature type="transmembrane region" description="Helical" evidence="1">
    <location>
        <begin position="160"/>
        <end position="183"/>
    </location>
</feature>
<dbReference type="PANTHER" id="PTHR42208:SF1">
    <property type="entry name" value="HEAVY METAL TRANSPORTER"/>
    <property type="match status" value="1"/>
</dbReference>
<dbReference type="InterPro" id="IPR008972">
    <property type="entry name" value="Cupredoxin"/>
</dbReference>
<dbReference type="PANTHER" id="PTHR42208">
    <property type="entry name" value="HEAVY METAL TRANSPORTER-RELATED"/>
    <property type="match status" value="1"/>
</dbReference>
<evidence type="ECO:0000259" key="2">
    <source>
        <dbReference type="Pfam" id="PF13386"/>
    </source>
</evidence>
<reference evidence="4 5" key="1">
    <citation type="journal article" date="2016" name="Nat. Commun.">
        <title>Thousands of microbial genomes shed light on interconnected biogeochemical processes in an aquifer system.</title>
        <authorList>
            <person name="Anantharaman K."/>
            <person name="Brown C.T."/>
            <person name="Hug L.A."/>
            <person name="Sharon I."/>
            <person name="Castelle C.J."/>
            <person name="Probst A.J."/>
            <person name="Thomas B.C."/>
            <person name="Singh A."/>
            <person name="Wilkins M.J."/>
            <person name="Karaoz U."/>
            <person name="Brodie E.L."/>
            <person name="Williams K.H."/>
            <person name="Hubbard S.S."/>
            <person name="Banfield J.F."/>
        </authorList>
    </citation>
    <scope>NUCLEOTIDE SEQUENCE [LARGE SCALE GENOMIC DNA]</scope>
</reference>
<dbReference type="SUPFAM" id="SSF49503">
    <property type="entry name" value="Cupredoxins"/>
    <property type="match status" value="1"/>
</dbReference>
<proteinExistence type="predicted"/>